<proteinExistence type="predicted"/>
<gene>
    <name evidence="1" type="ORF">NUW58_g1575</name>
</gene>
<evidence type="ECO:0000313" key="1">
    <source>
        <dbReference type="EMBL" id="KAJ2994364.1"/>
    </source>
</evidence>
<reference evidence="1" key="1">
    <citation type="submission" date="2022-10" db="EMBL/GenBank/DDBJ databases">
        <title>Genome Sequence of Xylaria curta.</title>
        <authorList>
            <person name="Buettner E."/>
        </authorList>
    </citation>
    <scope>NUCLEOTIDE SEQUENCE</scope>
    <source>
        <strain evidence="1">Babe10</strain>
    </source>
</reference>
<dbReference type="EMBL" id="JAPDGR010000175">
    <property type="protein sequence ID" value="KAJ2994364.1"/>
    <property type="molecule type" value="Genomic_DNA"/>
</dbReference>
<comment type="caution">
    <text evidence="1">The sequence shown here is derived from an EMBL/GenBank/DDBJ whole genome shotgun (WGS) entry which is preliminary data.</text>
</comment>
<keyword evidence="2" id="KW-1185">Reference proteome</keyword>
<evidence type="ECO:0000313" key="2">
    <source>
        <dbReference type="Proteomes" id="UP001143856"/>
    </source>
</evidence>
<name>A0ACC1PMB9_9PEZI</name>
<dbReference type="Proteomes" id="UP001143856">
    <property type="component" value="Unassembled WGS sequence"/>
</dbReference>
<accession>A0ACC1PMB9</accession>
<organism evidence="1 2">
    <name type="scientific">Xylaria curta</name>
    <dbReference type="NCBI Taxonomy" id="42375"/>
    <lineage>
        <taxon>Eukaryota</taxon>
        <taxon>Fungi</taxon>
        <taxon>Dikarya</taxon>
        <taxon>Ascomycota</taxon>
        <taxon>Pezizomycotina</taxon>
        <taxon>Sordariomycetes</taxon>
        <taxon>Xylariomycetidae</taxon>
        <taxon>Xylariales</taxon>
        <taxon>Xylariaceae</taxon>
        <taxon>Xylaria</taxon>
    </lineage>
</organism>
<sequence>MSHTNDSSDFEGDSDSLHGRQQQKSKLLTDSLYDGPLNDIIRSHPKLFVRPHRWTKHHAMFLRVAYKEEQPRLWPVSEQVKQQGHGGSVQHADKLKRKTHQSDGTSTYTSVATGSANGPDADTPRVPPFQLPNVPRSNLKSHIRTLRAGSAEAASVWRSDAMKAIIMWRKSSPSNIRRTGLHPDDVVSELIKKCVYPSNKHNNVALHRLRERSDSLWIVYGNRKTLIARNCQIYTLAAGTPYAQQDAWRLLYLDRSQLRNVRSCPKLREIQKISKRLGIVPIDDRVETYLRPSPKDAEDKSHKQPLNEGHMSSLFLAMAQERQYEAKCTKKQQNEKSMTDTQASQHISSNNSQTPSQLPPRYQILVTDNDQDSTCIHLYTAHVSDFLLEHFSNPARLPQIDPPGPDSALLKIHHAVVPYTPFKSFRYRLRTSIMKYANGTAGGFFSDPNPQIAQETPIEEWSDSTEDSSDSTDSMY</sequence>
<protein>
    <submittedName>
        <fullName evidence="1">Uncharacterized protein</fullName>
    </submittedName>
</protein>